<dbReference type="InterPro" id="IPR011990">
    <property type="entry name" value="TPR-like_helical_dom_sf"/>
</dbReference>
<accession>A0ABT5X463</accession>
<dbReference type="Proteomes" id="UP001147148">
    <property type="component" value="Unassembled WGS sequence"/>
</dbReference>
<organism evidence="1 2">
    <name type="scientific">Vagococcus proximus</name>
    <dbReference type="NCBI Taxonomy" id="2991417"/>
    <lineage>
        <taxon>Bacteria</taxon>
        <taxon>Bacillati</taxon>
        <taxon>Bacillota</taxon>
        <taxon>Bacilli</taxon>
        <taxon>Lactobacillales</taxon>
        <taxon>Enterococcaceae</taxon>
        <taxon>Vagococcus</taxon>
    </lineage>
</organism>
<evidence type="ECO:0000313" key="1">
    <source>
        <dbReference type="EMBL" id="MDF0480787.1"/>
    </source>
</evidence>
<protein>
    <recommendedName>
        <fullName evidence="3">Tetratricopeptide repeat protein</fullName>
    </recommendedName>
</protein>
<evidence type="ECO:0000313" key="2">
    <source>
        <dbReference type="Proteomes" id="UP001147148"/>
    </source>
</evidence>
<dbReference type="EMBL" id="JAPDSH010000011">
    <property type="protein sequence ID" value="MDF0480787.1"/>
    <property type="molecule type" value="Genomic_DNA"/>
</dbReference>
<sequence length="339" mass="39775">MEEKMKEIRKRNKEALTLVGDVQPLLEENLDCVRNSLTLTNLAAFLVEDNLQFVTEIDEMLDAIALLKEALNLDPTNANGYALLVIIYLHFEEYDAARKYHTFYQEYLKGTDKLAGLVEILLKEKSKEAPDLSILFNELSHESKGTDFINYKVGLQLLMERGDKENFKYYLDAVPKNCLYGTDHSLDYLFHTLDEVADFYAGLGDEEKALFYYDQQLKEDDNVLDFLCESDRIRVKNHLYLMKNIKGEDAFWSLAEKIFDKLKEDSKQLYFTFDDLYTDRAGIKEELEEHYERLMKLGAFNDWLDALMKETNYTYQMTLRPCESYVLAYDCFYLECPIH</sequence>
<name>A0ABT5X463_9ENTE</name>
<dbReference type="SUPFAM" id="SSF48452">
    <property type="entry name" value="TPR-like"/>
    <property type="match status" value="1"/>
</dbReference>
<gene>
    <name evidence="1" type="ORF">OL233_10905</name>
</gene>
<comment type="caution">
    <text evidence="1">The sequence shown here is derived from an EMBL/GenBank/DDBJ whole genome shotgun (WGS) entry which is preliminary data.</text>
</comment>
<evidence type="ECO:0008006" key="3">
    <source>
        <dbReference type="Google" id="ProtNLM"/>
    </source>
</evidence>
<proteinExistence type="predicted"/>
<dbReference type="Gene3D" id="1.25.40.10">
    <property type="entry name" value="Tetratricopeptide repeat domain"/>
    <property type="match status" value="1"/>
</dbReference>
<dbReference type="RefSeq" id="WP_275472335.1">
    <property type="nucleotide sequence ID" value="NZ_JAPDSH010000011.1"/>
</dbReference>
<keyword evidence="2" id="KW-1185">Reference proteome</keyword>
<reference evidence="1" key="1">
    <citation type="submission" date="2022-10" db="EMBL/GenBank/DDBJ databases">
        <title>Vagococcus sp. isolated from poultry meat.</title>
        <authorList>
            <person name="Johansson P."/>
            <person name="Bjorkroth J."/>
        </authorList>
    </citation>
    <scope>NUCLEOTIDE SEQUENCE</scope>
    <source>
        <strain evidence="1">PNs007</strain>
    </source>
</reference>